<evidence type="ECO:0000313" key="2">
    <source>
        <dbReference type="Proteomes" id="UP000298595"/>
    </source>
</evidence>
<keyword evidence="1" id="KW-0614">Plasmid</keyword>
<dbReference type="AlphaFoldDB" id="A0A4D8Q1D5"/>
<dbReference type="InterPro" id="IPR023346">
    <property type="entry name" value="Lysozyme-like_dom_sf"/>
</dbReference>
<gene>
    <name evidence="1" type="ORF">D3093_33565</name>
</gene>
<geneLocation type="plasmid" evidence="1 2">
    <name>p5</name>
</geneLocation>
<dbReference type="Proteomes" id="UP000298595">
    <property type="component" value="Plasmid p5"/>
</dbReference>
<accession>A0A4D8Q1D5</accession>
<dbReference type="RefSeq" id="WP_137118892.1">
    <property type="nucleotide sequence ID" value="NZ_CP032326.1"/>
</dbReference>
<dbReference type="KEGG" id="aare:D3093_33565"/>
<organism evidence="1 2">
    <name type="scientific">Azospirillum argentinense</name>
    <dbReference type="NCBI Taxonomy" id="2970906"/>
    <lineage>
        <taxon>Bacteria</taxon>
        <taxon>Pseudomonadati</taxon>
        <taxon>Pseudomonadota</taxon>
        <taxon>Alphaproteobacteria</taxon>
        <taxon>Rhodospirillales</taxon>
        <taxon>Azospirillaceae</taxon>
        <taxon>Azospirillum</taxon>
    </lineage>
</organism>
<evidence type="ECO:0000313" key="1">
    <source>
        <dbReference type="EMBL" id="QCO00182.1"/>
    </source>
</evidence>
<proteinExistence type="predicted"/>
<dbReference type="EMBL" id="CP032326">
    <property type="protein sequence ID" value="QCO00182.1"/>
    <property type="molecule type" value="Genomic_DNA"/>
</dbReference>
<sequence length="164" mass="17614">MVPLTAACIAAVAFTYAPLLGDPPSLVEQDLYTLFGAERGRVGECVPNKDRKTGKITSWDCGPFQINTGNGPALAKLFGTTPEEAMRRVTNDGCLNAHVAGWLLVEKRRAAKGDRHDALGRYNSATPGIKEAYQDLLERRRRQLFGDAAIPAARADGTTSGAAR</sequence>
<protein>
    <submittedName>
        <fullName evidence="1">Lytic transglycosylase domain-containing protein</fullName>
    </submittedName>
</protein>
<reference evidence="1 2" key="1">
    <citation type="submission" date="2018-09" db="EMBL/GenBank/DDBJ databases">
        <title>Whole genome based analysis of evolution and adaptive divergence in Indian and Brazilian strains of Azospirillum brasilense.</title>
        <authorList>
            <person name="Singh C."/>
            <person name="Tripathi A.K."/>
        </authorList>
    </citation>
    <scope>NUCLEOTIDE SEQUENCE [LARGE SCALE GENOMIC DNA]</scope>
    <source>
        <strain evidence="1 2">MTCC4035</strain>
        <plasmid evidence="1 2">p5</plasmid>
    </source>
</reference>
<dbReference type="SUPFAM" id="SSF53955">
    <property type="entry name" value="Lysozyme-like"/>
    <property type="match status" value="1"/>
</dbReference>
<name>A0A4D8Q1D5_9PROT</name>